<feature type="compositionally biased region" description="Basic residues" evidence="1">
    <location>
        <begin position="166"/>
        <end position="176"/>
    </location>
</feature>
<feature type="region of interest" description="Disordered" evidence="1">
    <location>
        <begin position="150"/>
        <end position="193"/>
    </location>
</feature>
<evidence type="ECO:0000313" key="3">
    <source>
        <dbReference type="EMBL" id="KAE9033325.1"/>
    </source>
</evidence>
<dbReference type="AlphaFoldDB" id="A0A6A4FM05"/>
<keyword evidence="6" id="KW-1185">Reference proteome</keyword>
<protein>
    <submittedName>
        <fullName evidence="4">Uncharacterized protein</fullName>
    </submittedName>
</protein>
<accession>A0A6A4FM05</accession>
<dbReference type="EMBL" id="QXFV01000592">
    <property type="protein sequence ID" value="KAE9033325.1"/>
    <property type="molecule type" value="Genomic_DNA"/>
</dbReference>
<dbReference type="Proteomes" id="UP000434957">
    <property type="component" value="Unassembled WGS sequence"/>
</dbReference>
<dbReference type="PANTHER" id="PTHR33324">
    <property type="entry name" value="EXPRESSED PROTEIN"/>
    <property type="match status" value="1"/>
</dbReference>
<dbReference type="OrthoDB" id="109606at2759"/>
<evidence type="ECO:0000313" key="6">
    <source>
        <dbReference type="Proteomes" id="UP000434957"/>
    </source>
</evidence>
<name>A0A6A4FM05_9STRA</name>
<feature type="compositionally biased region" description="Acidic residues" evidence="1">
    <location>
        <begin position="150"/>
        <end position="160"/>
    </location>
</feature>
<dbReference type="EMBL" id="QXFT01000173">
    <property type="protein sequence ID" value="KAE9352142.1"/>
    <property type="molecule type" value="Genomic_DNA"/>
</dbReference>
<sequence length="204" mass="23257">MKQRDACESDQEPTATKRIPWNADNATERGPSSLEVLLMWMLTPGHYERLHSKQRNRAILSILSALRKNGIHHRSESGIRSKVVSIEKQYLSARRWLEERDISSNDVVNGAVNADTEADVLALCPNYCDLFPVLRHSSYLNEMAVREMSTAEEDQDEATDSDSKPKPARSKQKRKLKKDDHRPSKNRRVASYDEVAIHEVNDGC</sequence>
<dbReference type="Proteomes" id="UP000429607">
    <property type="component" value="Unassembled WGS sequence"/>
</dbReference>
<dbReference type="PANTHER" id="PTHR33324:SF2">
    <property type="entry name" value="MYB_SANT-LIKE DNA-BINDING DOMAIN-CONTAINING PROTEIN"/>
    <property type="match status" value="1"/>
</dbReference>
<dbReference type="EMBL" id="QXFU01000580">
    <property type="protein sequence ID" value="KAE9028739.1"/>
    <property type="molecule type" value="Genomic_DNA"/>
</dbReference>
<evidence type="ECO:0000313" key="7">
    <source>
        <dbReference type="Proteomes" id="UP000435112"/>
    </source>
</evidence>
<proteinExistence type="predicted"/>
<organism evidence="4 6">
    <name type="scientific">Phytophthora rubi</name>
    <dbReference type="NCBI Taxonomy" id="129364"/>
    <lineage>
        <taxon>Eukaryota</taxon>
        <taxon>Sar</taxon>
        <taxon>Stramenopiles</taxon>
        <taxon>Oomycota</taxon>
        <taxon>Peronosporomycetes</taxon>
        <taxon>Peronosporales</taxon>
        <taxon>Peronosporaceae</taxon>
        <taxon>Phytophthora</taxon>
    </lineage>
</organism>
<comment type="caution">
    <text evidence="4">The sequence shown here is derived from an EMBL/GenBank/DDBJ whole genome shotgun (WGS) entry which is preliminary data.</text>
</comment>
<reference evidence="4 6" key="1">
    <citation type="submission" date="2018-08" db="EMBL/GenBank/DDBJ databases">
        <title>Genomic investigation of the strawberry pathogen Phytophthora fragariae indicates pathogenicity is determined by transcriptional variation in three key races.</title>
        <authorList>
            <person name="Adams T.M."/>
            <person name="Armitage A.D."/>
            <person name="Sobczyk M.K."/>
            <person name="Bates H.J."/>
            <person name="Dunwell J.M."/>
            <person name="Nellist C.F."/>
            <person name="Harrison R.J."/>
        </authorList>
    </citation>
    <scope>NUCLEOTIDE SEQUENCE [LARGE SCALE GENOMIC DNA]</scope>
    <source>
        <strain evidence="3 5">SCRP249</strain>
        <strain evidence="2 7">SCRP324</strain>
        <strain evidence="4 6">SCRP333</strain>
    </source>
</reference>
<gene>
    <name evidence="3" type="ORF">PR001_g10224</name>
    <name evidence="2" type="ORF">PR002_g10325</name>
    <name evidence="4" type="ORF">PR003_g4552</name>
</gene>
<evidence type="ECO:0000313" key="4">
    <source>
        <dbReference type="EMBL" id="KAE9352142.1"/>
    </source>
</evidence>
<dbReference type="Proteomes" id="UP000435112">
    <property type="component" value="Unassembled WGS sequence"/>
</dbReference>
<feature type="region of interest" description="Disordered" evidence="1">
    <location>
        <begin position="1"/>
        <end position="27"/>
    </location>
</feature>
<evidence type="ECO:0000313" key="5">
    <source>
        <dbReference type="Proteomes" id="UP000429607"/>
    </source>
</evidence>
<evidence type="ECO:0000256" key="1">
    <source>
        <dbReference type="SAM" id="MobiDB-lite"/>
    </source>
</evidence>
<evidence type="ECO:0000313" key="2">
    <source>
        <dbReference type="EMBL" id="KAE9028739.1"/>
    </source>
</evidence>